<evidence type="ECO:0000313" key="3">
    <source>
        <dbReference type="Proteomes" id="UP000593567"/>
    </source>
</evidence>
<name>A0A7J7J680_BUGNE</name>
<proteinExistence type="predicted"/>
<dbReference type="Gene3D" id="3.30.200.20">
    <property type="entry name" value="Phosphorylase Kinase, domain 1"/>
    <property type="match status" value="1"/>
</dbReference>
<sequence length="87" mass="9248">MVLLLFCVKGDKQWFASVDIDLKAKLDSLLIQSDALKIKEGAPIGQGNFGTIYLGQMCSGESVKTVAVKTLKGNLNTLKSISVGTST</sequence>
<dbReference type="PROSITE" id="PS00107">
    <property type="entry name" value="PROTEIN_KINASE_ATP"/>
    <property type="match status" value="1"/>
</dbReference>
<protein>
    <submittedName>
        <fullName evidence="2">MET</fullName>
    </submittedName>
</protein>
<gene>
    <name evidence="2" type="ORF">EB796_020452</name>
</gene>
<comment type="caution">
    <text evidence="2">The sequence shown here is derived from an EMBL/GenBank/DDBJ whole genome shotgun (WGS) entry which is preliminary data.</text>
</comment>
<keyword evidence="1" id="KW-0067">ATP-binding</keyword>
<dbReference type="InterPro" id="IPR017441">
    <property type="entry name" value="Protein_kinase_ATP_BS"/>
</dbReference>
<evidence type="ECO:0000256" key="1">
    <source>
        <dbReference type="PROSITE-ProRule" id="PRU10141"/>
    </source>
</evidence>
<feature type="binding site" evidence="1">
    <location>
        <position position="69"/>
    </location>
    <ligand>
        <name>ATP</name>
        <dbReference type="ChEBI" id="CHEBI:30616"/>
    </ligand>
</feature>
<dbReference type="InterPro" id="IPR011009">
    <property type="entry name" value="Kinase-like_dom_sf"/>
</dbReference>
<keyword evidence="1" id="KW-0547">Nucleotide-binding</keyword>
<reference evidence="2" key="1">
    <citation type="submission" date="2020-06" db="EMBL/GenBank/DDBJ databases">
        <title>Draft genome of Bugula neritina, a colonial animal packing powerful symbionts and potential medicines.</title>
        <authorList>
            <person name="Rayko M."/>
        </authorList>
    </citation>
    <scope>NUCLEOTIDE SEQUENCE [LARGE SCALE GENOMIC DNA]</scope>
    <source>
        <strain evidence="2">Kwan_BN1</strain>
    </source>
</reference>
<accession>A0A7J7J680</accession>
<dbReference type="GO" id="GO:0005524">
    <property type="term" value="F:ATP binding"/>
    <property type="evidence" value="ECO:0007669"/>
    <property type="project" value="UniProtKB-UniRule"/>
</dbReference>
<keyword evidence="3" id="KW-1185">Reference proteome</keyword>
<dbReference type="AlphaFoldDB" id="A0A7J7J680"/>
<dbReference type="EMBL" id="VXIV02003086">
    <property type="protein sequence ID" value="KAF6021234.1"/>
    <property type="molecule type" value="Genomic_DNA"/>
</dbReference>
<dbReference type="SUPFAM" id="SSF56112">
    <property type="entry name" value="Protein kinase-like (PK-like)"/>
    <property type="match status" value="1"/>
</dbReference>
<evidence type="ECO:0000313" key="2">
    <source>
        <dbReference type="EMBL" id="KAF6021234.1"/>
    </source>
</evidence>
<dbReference type="Proteomes" id="UP000593567">
    <property type="component" value="Unassembled WGS sequence"/>
</dbReference>
<organism evidence="2 3">
    <name type="scientific">Bugula neritina</name>
    <name type="common">Brown bryozoan</name>
    <name type="synonym">Sertularia neritina</name>
    <dbReference type="NCBI Taxonomy" id="10212"/>
    <lineage>
        <taxon>Eukaryota</taxon>
        <taxon>Metazoa</taxon>
        <taxon>Spiralia</taxon>
        <taxon>Lophotrochozoa</taxon>
        <taxon>Bryozoa</taxon>
        <taxon>Gymnolaemata</taxon>
        <taxon>Cheilostomatida</taxon>
        <taxon>Flustrina</taxon>
        <taxon>Buguloidea</taxon>
        <taxon>Bugulidae</taxon>
        <taxon>Bugula</taxon>
    </lineage>
</organism>